<dbReference type="InterPro" id="IPR029063">
    <property type="entry name" value="SAM-dependent_MTases_sf"/>
</dbReference>
<dbReference type="PANTHER" id="PTHR34203">
    <property type="entry name" value="METHYLTRANSFERASE, FKBM FAMILY PROTEIN"/>
    <property type="match status" value="1"/>
</dbReference>
<evidence type="ECO:0000313" key="2">
    <source>
        <dbReference type="EMBL" id="GEO12125.1"/>
    </source>
</evidence>
<dbReference type="InterPro" id="IPR006342">
    <property type="entry name" value="FkbM_mtfrase"/>
</dbReference>
<comment type="caution">
    <text evidence="2">The sequence shown here is derived from an EMBL/GenBank/DDBJ whole genome shotgun (WGS) entry which is preliminary data.</text>
</comment>
<sequence length="258" mass="30076">MARLRQLIKDQIFSSLKRYRQRKFEKDQKDLEEKLLPLRINFYRQFLKEGDLVFDVGANVGNRVRAFLECGAKVVAIEPQPSCVEILKTNFGNKIQIENVGLSEDIGELEMLISNDSTISTFSEDFAKRTKNRFKFSRWERTIKVPVLTLETLIKKYGNPRFCKIDVEGFELQVLKGLKSKIPLMSIEYCVPEMQEQNLECLNYLNTLSPAAVYNYSIGESMRLELQEWKNYEEFTDIVKTTSFINTSFGDIYIKTQL</sequence>
<dbReference type="SUPFAM" id="SSF53335">
    <property type="entry name" value="S-adenosyl-L-methionine-dependent methyltransferases"/>
    <property type="match status" value="1"/>
</dbReference>
<dbReference type="PANTHER" id="PTHR34203:SF15">
    <property type="entry name" value="SLL1173 PROTEIN"/>
    <property type="match status" value="1"/>
</dbReference>
<dbReference type="NCBIfam" id="TIGR01444">
    <property type="entry name" value="fkbM_fam"/>
    <property type="match status" value="1"/>
</dbReference>
<dbReference type="Proteomes" id="UP000321513">
    <property type="component" value="Unassembled WGS sequence"/>
</dbReference>
<keyword evidence="3" id="KW-1185">Reference proteome</keyword>
<gene>
    <name evidence="2" type="ORF">SAE01_46210</name>
</gene>
<organism evidence="2 3">
    <name type="scientific">Segetibacter aerophilus</name>
    <dbReference type="NCBI Taxonomy" id="670293"/>
    <lineage>
        <taxon>Bacteria</taxon>
        <taxon>Pseudomonadati</taxon>
        <taxon>Bacteroidota</taxon>
        <taxon>Chitinophagia</taxon>
        <taxon>Chitinophagales</taxon>
        <taxon>Chitinophagaceae</taxon>
        <taxon>Segetibacter</taxon>
    </lineage>
</organism>
<name>A0A512BJR1_9BACT</name>
<evidence type="ECO:0000259" key="1">
    <source>
        <dbReference type="Pfam" id="PF05050"/>
    </source>
</evidence>
<dbReference type="InterPro" id="IPR052514">
    <property type="entry name" value="SAM-dependent_MTase"/>
</dbReference>
<reference evidence="2 3" key="1">
    <citation type="submission" date="2019-07" db="EMBL/GenBank/DDBJ databases">
        <title>Whole genome shotgun sequence of Segetibacter aerophilus NBRC 106135.</title>
        <authorList>
            <person name="Hosoyama A."/>
            <person name="Uohara A."/>
            <person name="Ohji S."/>
            <person name="Ichikawa N."/>
        </authorList>
    </citation>
    <scope>NUCLEOTIDE SEQUENCE [LARGE SCALE GENOMIC DNA]</scope>
    <source>
        <strain evidence="2 3">NBRC 106135</strain>
    </source>
</reference>
<dbReference type="EMBL" id="BJYT01000040">
    <property type="protein sequence ID" value="GEO12125.1"/>
    <property type="molecule type" value="Genomic_DNA"/>
</dbReference>
<dbReference type="RefSeq" id="WP_147206253.1">
    <property type="nucleotide sequence ID" value="NZ_BJYT01000040.1"/>
</dbReference>
<proteinExistence type="predicted"/>
<dbReference type="Pfam" id="PF05050">
    <property type="entry name" value="Methyltransf_21"/>
    <property type="match status" value="1"/>
</dbReference>
<dbReference type="OrthoDB" id="9812600at2"/>
<accession>A0A512BJR1</accession>
<evidence type="ECO:0000313" key="3">
    <source>
        <dbReference type="Proteomes" id="UP000321513"/>
    </source>
</evidence>
<dbReference type="Gene3D" id="3.40.50.150">
    <property type="entry name" value="Vaccinia Virus protein VP39"/>
    <property type="match status" value="1"/>
</dbReference>
<feature type="domain" description="Methyltransferase FkbM" evidence="1">
    <location>
        <begin position="55"/>
        <end position="200"/>
    </location>
</feature>
<protein>
    <recommendedName>
        <fullName evidence="1">Methyltransferase FkbM domain-containing protein</fullName>
    </recommendedName>
</protein>
<dbReference type="AlphaFoldDB" id="A0A512BJR1"/>